<dbReference type="PROSITE" id="PS00636">
    <property type="entry name" value="DNAJ_1"/>
    <property type="match status" value="1"/>
</dbReference>
<sequence length="634" mass="70171">MSTPRLTTAEHSGNFPSPNPKAINYKGPLPDILKTYYLLCFTFACETLSSKTTKANTPLVQGFDYLQDYSMKNRLALALVVVGLMFILFVESKKLDPYKVLGLIEMRVNVKSRKPSTSMLSLQYHPDKNKNKGAQEKFSEINNAYDILSDEQKRKNYDLYGDEKGSPGFDAGGPGEHDGYTYFTSGGPGQSGFNFRPGEWQNTGGQGSKSFSFSFGGPGTGKQSSYGFGFDDIFSNFFGGGMGGGSQFGGFSGSGRSEHGRKQPAKSIPSVNSQLYRKEIVDNGMTWLLFFYTSNLRGIQYYESVIEEVGTSLQGALKVGSINCESDASFCKELGVYPRREPKIFLYSYASNKKGSLVEYDGDLDVKSLKSFCQDHLPRFSKRINLNNLDAASEAGRLPGVLLLSTKKSTPVIWRVLSGLYHKRLVFYDAEVHDISDASVRKLGIDSLPAIIGWLSNGEKQILKSGISVKDLKSAIQELSGLLDNFEKKNRKVASVKKDHAESGDRDIPLLTTSNFYDICGEKVPVCIIGVFRSSATRDKLQKILQSTTDFNLWFEDAVSYALLDASKQQSFLNAFDKSGFKSSDKVLLAYKPKRGTYAKSQGEITEEEAERFISSVLNGDVQFTKARQKPTLK</sequence>
<feature type="transmembrane region" description="Helical" evidence="2">
    <location>
        <begin position="75"/>
        <end position="90"/>
    </location>
</feature>
<name>A0AAE1WMI9_9LAMI</name>
<feature type="domain" description="J" evidence="3">
    <location>
        <begin position="96"/>
        <end position="161"/>
    </location>
</feature>
<protein>
    <submittedName>
        <fullName evidence="4">DnaJ protein ERDJ3A</fullName>
    </submittedName>
</protein>
<dbReference type="SUPFAM" id="SSF52833">
    <property type="entry name" value="Thioredoxin-like"/>
    <property type="match status" value="1"/>
</dbReference>
<dbReference type="SMART" id="SM00271">
    <property type="entry name" value="DnaJ"/>
    <property type="match status" value="1"/>
</dbReference>
<dbReference type="Pfam" id="PF00226">
    <property type="entry name" value="DnaJ"/>
    <property type="match status" value="1"/>
</dbReference>
<dbReference type="PANTHER" id="PTHR45184:SF1">
    <property type="entry name" value="DNAJ PROTEIN ERDJ3A"/>
    <property type="match status" value="1"/>
</dbReference>
<dbReference type="InterPro" id="IPR036869">
    <property type="entry name" value="J_dom_sf"/>
</dbReference>
<comment type="caution">
    <text evidence="4">The sequence shown here is derived from an EMBL/GenBank/DDBJ whole genome shotgun (WGS) entry which is preliminary data.</text>
</comment>
<reference evidence="4" key="1">
    <citation type="submission" date="2020-06" db="EMBL/GenBank/DDBJ databases">
        <authorList>
            <person name="Li T."/>
            <person name="Hu X."/>
            <person name="Zhang T."/>
            <person name="Song X."/>
            <person name="Zhang H."/>
            <person name="Dai N."/>
            <person name="Sheng W."/>
            <person name="Hou X."/>
            <person name="Wei L."/>
        </authorList>
    </citation>
    <scope>NUCLEOTIDE SEQUENCE</scope>
    <source>
        <strain evidence="4">K16</strain>
        <tissue evidence="4">Leaf</tissue>
    </source>
</reference>
<evidence type="ECO:0000313" key="4">
    <source>
        <dbReference type="EMBL" id="KAK4396101.1"/>
    </source>
</evidence>
<gene>
    <name evidence="4" type="ORF">Sango_1446700</name>
</gene>
<evidence type="ECO:0000259" key="3">
    <source>
        <dbReference type="PROSITE" id="PS50076"/>
    </source>
</evidence>
<dbReference type="AlphaFoldDB" id="A0AAE1WMI9"/>
<dbReference type="CDD" id="cd06257">
    <property type="entry name" value="DnaJ"/>
    <property type="match status" value="1"/>
</dbReference>
<keyword evidence="2" id="KW-0812">Transmembrane</keyword>
<keyword evidence="2" id="KW-1133">Transmembrane helix</keyword>
<evidence type="ECO:0000313" key="5">
    <source>
        <dbReference type="Proteomes" id="UP001289374"/>
    </source>
</evidence>
<reference evidence="4" key="2">
    <citation type="journal article" date="2024" name="Plant">
        <title>Genomic evolution and insights into agronomic trait innovations of Sesamum species.</title>
        <authorList>
            <person name="Miao H."/>
            <person name="Wang L."/>
            <person name="Qu L."/>
            <person name="Liu H."/>
            <person name="Sun Y."/>
            <person name="Le M."/>
            <person name="Wang Q."/>
            <person name="Wei S."/>
            <person name="Zheng Y."/>
            <person name="Lin W."/>
            <person name="Duan Y."/>
            <person name="Cao H."/>
            <person name="Xiong S."/>
            <person name="Wang X."/>
            <person name="Wei L."/>
            <person name="Li C."/>
            <person name="Ma Q."/>
            <person name="Ju M."/>
            <person name="Zhao R."/>
            <person name="Li G."/>
            <person name="Mu C."/>
            <person name="Tian Q."/>
            <person name="Mei H."/>
            <person name="Zhang T."/>
            <person name="Gao T."/>
            <person name="Zhang H."/>
        </authorList>
    </citation>
    <scope>NUCLEOTIDE SEQUENCE</scope>
    <source>
        <strain evidence="4">K16</strain>
    </source>
</reference>
<dbReference type="InterPro" id="IPR052842">
    <property type="entry name" value="ER_Co-chaperone"/>
</dbReference>
<dbReference type="PRINTS" id="PR00625">
    <property type="entry name" value="JDOMAIN"/>
</dbReference>
<dbReference type="InterPro" id="IPR001623">
    <property type="entry name" value="DnaJ_domain"/>
</dbReference>
<evidence type="ECO:0000256" key="2">
    <source>
        <dbReference type="SAM" id="Phobius"/>
    </source>
</evidence>
<dbReference type="Gene3D" id="3.40.30.10">
    <property type="entry name" value="Glutaredoxin"/>
    <property type="match status" value="1"/>
</dbReference>
<dbReference type="InterPro" id="IPR018253">
    <property type="entry name" value="DnaJ_domain_CS"/>
</dbReference>
<organism evidence="4 5">
    <name type="scientific">Sesamum angolense</name>
    <dbReference type="NCBI Taxonomy" id="2727404"/>
    <lineage>
        <taxon>Eukaryota</taxon>
        <taxon>Viridiplantae</taxon>
        <taxon>Streptophyta</taxon>
        <taxon>Embryophyta</taxon>
        <taxon>Tracheophyta</taxon>
        <taxon>Spermatophyta</taxon>
        <taxon>Magnoliopsida</taxon>
        <taxon>eudicotyledons</taxon>
        <taxon>Gunneridae</taxon>
        <taxon>Pentapetalae</taxon>
        <taxon>asterids</taxon>
        <taxon>lamiids</taxon>
        <taxon>Lamiales</taxon>
        <taxon>Pedaliaceae</taxon>
        <taxon>Sesamum</taxon>
    </lineage>
</organism>
<dbReference type="InterPro" id="IPR036249">
    <property type="entry name" value="Thioredoxin-like_sf"/>
</dbReference>
<dbReference type="PROSITE" id="PS50076">
    <property type="entry name" value="DNAJ_2"/>
    <property type="match status" value="1"/>
</dbReference>
<evidence type="ECO:0000256" key="1">
    <source>
        <dbReference type="SAM" id="MobiDB-lite"/>
    </source>
</evidence>
<dbReference type="CDD" id="cd02961">
    <property type="entry name" value="PDI_a_family"/>
    <property type="match status" value="1"/>
</dbReference>
<keyword evidence="5" id="KW-1185">Reference proteome</keyword>
<dbReference type="Gene3D" id="1.10.287.110">
    <property type="entry name" value="DnaJ domain"/>
    <property type="match status" value="1"/>
</dbReference>
<accession>A0AAE1WMI9</accession>
<proteinExistence type="predicted"/>
<keyword evidence="2" id="KW-0472">Membrane</keyword>
<dbReference type="SUPFAM" id="SSF46565">
    <property type="entry name" value="Chaperone J-domain"/>
    <property type="match status" value="1"/>
</dbReference>
<dbReference type="EMBL" id="JACGWL010000008">
    <property type="protein sequence ID" value="KAK4396101.1"/>
    <property type="molecule type" value="Genomic_DNA"/>
</dbReference>
<dbReference type="Pfam" id="PF13848">
    <property type="entry name" value="Thioredoxin_6"/>
    <property type="match status" value="1"/>
</dbReference>
<dbReference type="Proteomes" id="UP001289374">
    <property type="component" value="Unassembled WGS sequence"/>
</dbReference>
<dbReference type="PANTHER" id="PTHR45184">
    <property type="entry name" value="DNAJ PROTEIN ERDJ3A"/>
    <property type="match status" value="1"/>
</dbReference>
<feature type="region of interest" description="Disordered" evidence="1">
    <location>
        <begin position="249"/>
        <end position="269"/>
    </location>
</feature>